<reference evidence="1" key="1">
    <citation type="submission" date="2019-11" db="EMBL/GenBank/DDBJ databases">
        <title>Nori genome reveals adaptations in red seaweeds to the harsh intertidal environment.</title>
        <authorList>
            <person name="Wang D."/>
            <person name="Mao Y."/>
        </authorList>
    </citation>
    <scope>NUCLEOTIDE SEQUENCE</scope>
    <source>
        <tissue evidence="1">Gametophyte</tissue>
    </source>
</reference>
<dbReference type="EMBL" id="CM020620">
    <property type="protein sequence ID" value="KAK1869082.1"/>
    <property type="molecule type" value="Genomic_DNA"/>
</dbReference>
<accession>A0ACC3CH48</accession>
<name>A0ACC3CH48_PYRYE</name>
<organism evidence="1 2">
    <name type="scientific">Pyropia yezoensis</name>
    <name type="common">Susabi-nori</name>
    <name type="synonym">Porphyra yezoensis</name>
    <dbReference type="NCBI Taxonomy" id="2788"/>
    <lineage>
        <taxon>Eukaryota</taxon>
        <taxon>Rhodophyta</taxon>
        <taxon>Bangiophyceae</taxon>
        <taxon>Bangiales</taxon>
        <taxon>Bangiaceae</taxon>
        <taxon>Pyropia</taxon>
    </lineage>
</organism>
<evidence type="ECO:0000313" key="2">
    <source>
        <dbReference type="Proteomes" id="UP000798662"/>
    </source>
</evidence>
<dbReference type="Proteomes" id="UP000798662">
    <property type="component" value="Chromosome 3"/>
</dbReference>
<comment type="caution">
    <text evidence="1">The sequence shown here is derived from an EMBL/GenBank/DDBJ whole genome shotgun (WGS) entry which is preliminary data.</text>
</comment>
<keyword evidence="2" id="KW-1185">Reference proteome</keyword>
<evidence type="ECO:0000313" key="1">
    <source>
        <dbReference type="EMBL" id="KAK1869082.1"/>
    </source>
</evidence>
<proteinExistence type="predicted"/>
<protein>
    <submittedName>
        <fullName evidence="1">Uncharacterized protein</fullName>
    </submittedName>
</protein>
<sequence length="185" mass="20188">MQSSERLPGESSTWIACAPFTNARGPVPELPLWRMCPSNGACPSVQALRGCVAEAHPSRSGHFSRLSGVLPIIPSYTFTPRPHLPFFPSDPPPPPPPLPHPHPASPPPPSRHALPTPGVPPAMPPPSPPRYPPSPPTHLSPRRRYPLGCPCRQAEHSFGWRCRATQLAGWLGEHRPRQRACLSRV</sequence>
<gene>
    <name evidence="1" type="ORF">I4F81_011564</name>
</gene>